<proteinExistence type="predicted"/>
<comment type="caution">
    <text evidence="2">The sequence shown here is derived from an EMBL/GenBank/DDBJ whole genome shotgun (WGS) entry which is preliminary data.</text>
</comment>
<dbReference type="AlphaFoldDB" id="A0A369JNZ9"/>
<gene>
    <name evidence="2" type="ORF">Hypma_009890</name>
</gene>
<dbReference type="OrthoDB" id="5585746at2759"/>
<name>A0A369JNZ9_HYPMA</name>
<dbReference type="STRING" id="39966.A0A369JNZ9"/>
<accession>A0A369JNZ9</accession>
<feature type="compositionally biased region" description="Low complexity" evidence="1">
    <location>
        <begin position="15"/>
        <end position="25"/>
    </location>
</feature>
<dbReference type="EMBL" id="LUEZ02000048">
    <property type="protein sequence ID" value="RDB23082.1"/>
    <property type="molecule type" value="Genomic_DNA"/>
</dbReference>
<protein>
    <submittedName>
        <fullName evidence="2">Uncharacterized protein</fullName>
    </submittedName>
</protein>
<evidence type="ECO:0000256" key="1">
    <source>
        <dbReference type="SAM" id="MobiDB-lite"/>
    </source>
</evidence>
<evidence type="ECO:0000313" key="2">
    <source>
        <dbReference type="EMBL" id="RDB23082.1"/>
    </source>
</evidence>
<organism evidence="2 3">
    <name type="scientific">Hypsizygus marmoreus</name>
    <name type="common">White beech mushroom</name>
    <name type="synonym">Agaricus marmoreus</name>
    <dbReference type="NCBI Taxonomy" id="39966"/>
    <lineage>
        <taxon>Eukaryota</taxon>
        <taxon>Fungi</taxon>
        <taxon>Dikarya</taxon>
        <taxon>Basidiomycota</taxon>
        <taxon>Agaricomycotina</taxon>
        <taxon>Agaricomycetes</taxon>
        <taxon>Agaricomycetidae</taxon>
        <taxon>Agaricales</taxon>
        <taxon>Tricholomatineae</taxon>
        <taxon>Lyophyllaceae</taxon>
        <taxon>Hypsizygus</taxon>
    </lineage>
</organism>
<reference evidence="2" key="1">
    <citation type="submission" date="2018-04" db="EMBL/GenBank/DDBJ databases">
        <title>Whole genome sequencing of Hypsizygus marmoreus.</title>
        <authorList>
            <person name="Choi I.-G."/>
            <person name="Min B."/>
            <person name="Kim J.-G."/>
            <person name="Kim S."/>
            <person name="Oh Y.-L."/>
            <person name="Kong W.-S."/>
            <person name="Park H."/>
            <person name="Jeong J."/>
            <person name="Song E.-S."/>
        </authorList>
    </citation>
    <scope>NUCLEOTIDE SEQUENCE [LARGE SCALE GENOMIC DNA]</scope>
    <source>
        <strain evidence="2">51987-8</strain>
    </source>
</reference>
<keyword evidence="3" id="KW-1185">Reference proteome</keyword>
<dbReference type="Proteomes" id="UP000076154">
    <property type="component" value="Unassembled WGS sequence"/>
</dbReference>
<evidence type="ECO:0000313" key="3">
    <source>
        <dbReference type="Proteomes" id="UP000076154"/>
    </source>
</evidence>
<dbReference type="InParanoid" id="A0A369JNZ9"/>
<sequence length="189" mass="20853">MLLVEWGKSLDKIAGDAGDADSAVGDQEDEDGEGTSLRSDTVRDWKGLLDLLLLDHSAAEAEGSQEGGSMKGQGWVNGKTHNPDSVVHEAWWLEEVEESILLEVLIASIRRAKWEAANLTDTNINESRFVSRDADDDQLFQSILLDNIRRRLGHFGGGSHCIWRCLIVLTVSQHKSAIASLRRGGWFSV</sequence>
<feature type="region of interest" description="Disordered" evidence="1">
    <location>
        <begin position="15"/>
        <end position="38"/>
    </location>
</feature>